<reference evidence="2" key="1">
    <citation type="submission" date="2022-01" db="EMBL/GenBank/DDBJ databases">
        <title>Paenibacillus spongiae sp. nov., isolated from marine sponge.</title>
        <authorList>
            <person name="Li Z."/>
            <person name="Zhang M."/>
        </authorList>
    </citation>
    <scope>NUCLEOTIDE SEQUENCE</scope>
    <source>
        <strain evidence="2">PHS-Z3</strain>
    </source>
</reference>
<dbReference type="Proteomes" id="UP001057877">
    <property type="component" value="Chromosome"/>
</dbReference>
<dbReference type="InterPro" id="IPR008490">
    <property type="entry name" value="Transposase_InsH_N"/>
</dbReference>
<gene>
    <name evidence="2" type="ORF">L1F29_27670</name>
</gene>
<evidence type="ECO:0000313" key="2">
    <source>
        <dbReference type="EMBL" id="UVI29171.1"/>
    </source>
</evidence>
<sequence length="38" mass="4674">MKFKLHIVQRYYDLSDREMEERVIGDLFIKRFLGLPIC</sequence>
<name>A0ABY5S5H3_9BACL</name>
<dbReference type="EMBL" id="CP091430">
    <property type="protein sequence ID" value="UVI29171.1"/>
    <property type="molecule type" value="Genomic_DNA"/>
</dbReference>
<accession>A0ABY5S5H3</accession>
<evidence type="ECO:0000259" key="1">
    <source>
        <dbReference type="Pfam" id="PF05598"/>
    </source>
</evidence>
<keyword evidence="3" id="KW-1185">Reference proteome</keyword>
<dbReference type="Pfam" id="PF05598">
    <property type="entry name" value="DUF772"/>
    <property type="match status" value="1"/>
</dbReference>
<evidence type="ECO:0000313" key="3">
    <source>
        <dbReference type="Proteomes" id="UP001057877"/>
    </source>
</evidence>
<organism evidence="2 3">
    <name type="scientific">Paenibacillus spongiae</name>
    <dbReference type="NCBI Taxonomy" id="2909671"/>
    <lineage>
        <taxon>Bacteria</taxon>
        <taxon>Bacillati</taxon>
        <taxon>Bacillota</taxon>
        <taxon>Bacilli</taxon>
        <taxon>Bacillales</taxon>
        <taxon>Paenibacillaceae</taxon>
        <taxon>Paenibacillus</taxon>
    </lineage>
</organism>
<proteinExistence type="predicted"/>
<protein>
    <submittedName>
        <fullName evidence="2">Transposase</fullName>
    </submittedName>
</protein>
<feature type="domain" description="Transposase InsH N-terminal" evidence="1">
    <location>
        <begin position="2"/>
        <end position="36"/>
    </location>
</feature>